<dbReference type="Gene3D" id="3.40.640.10">
    <property type="entry name" value="Type I PLP-dependent aspartate aminotransferase-like (Major domain)"/>
    <property type="match status" value="1"/>
</dbReference>
<dbReference type="Pfam" id="PF01041">
    <property type="entry name" value="DegT_DnrJ_EryC1"/>
    <property type="match status" value="1"/>
</dbReference>
<dbReference type="InterPro" id="IPR000653">
    <property type="entry name" value="DegT/StrS_aminotransferase"/>
</dbReference>
<dbReference type="CDD" id="cd00616">
    <property type="entry name" value="AHBA_syn"/>
    <property type="match status" value="1"/>
</dbReference>
<protein>
    <submittedName>
        <fullName evidence="4">UDP-4-amino-4, 6-dideoxy-N-acetyl-beta-L-altrosamine transaminase</fullName>
    </submittedName>
</protein>
<dbReference type="InterPro" id="IPR015421">
    <property type="entry name" value="PyrdxlP-dep_Trfase_major"/>
</dbReference>
<accession>A0A7W5B326</accession>
<feature type="active site" description="Proton acceptor" evidence="1">
    <location>
        <position position="199"/>
    </location>
</feature>
<dbReference type="PANTHER" id="PTHR30244">
    <property type="entry name" value="TRANSAMINASE"/>
    <property type="match status" value="1"/>
</dbReference>
<evidence type="ECO:0000256" key="1">
    <source>
        <dbReference type="PIRSR" id="PIRSR000390-1"/>
    </source>
</evidence>
<reference evidence="4 5" key="1">
    <citation type="submission" date="2020-08" db="EMBL/GenBank/DDBJ databases">
        <title>Genomic Encyclopedia of Type Strains, Phase III (KMG-III): the genomes of soil and plant-associated and newly described type strains.</title>
        <authorList>
            <person name="Whitman W."/>
        </authorList>
    </citation>
    <scope>NUCLEOTIDE SEQUENCE [LARGE SCALE GENOMIC DNA]</scope>
    <source>
        <strain evidence="4 5">CECT 5862</strain>
    </source>
</reference>
<feature type="modified residue" description="N6-(pyridoxal phosphate)lysine" evidence="2">
    <location>
        <position position="199"/>
    </location>
</feature>
<comment type="caution">
    <text evidence="4">The sequence shown here is derived from an EMBL/GenBank/DDBJ whole genome shotgun (WGS) entry which is preliminary data.</text>
</comment>
<comment type="similarity">
    <text evidence="3">Belongs to the DegT/DnrJ/EryC1 family.</text>
</comment>
<dbReference type="EMBL" id="JACHXK010000018">
    <property type="protein sequence ID" value="MBB3113312.1"/>
    <property type="molecule type" value="Genomic_DNA"/>
</dbReference>
<evidence type="ECO:0000256" key="2">
    <source>
        <dbReference type="PIRSR" id="PIRSR000390-2"/>
    </source>
</evidence>
<proteinExistence type="inferred from homology"/>
<dbReference type="PANTHER" id="PTHR30244:SF34">
    <property type="entry name" value="DTDP-4-AMINO-4,6-DIDEOXYGALACTOSE TRANSAMINASE"/>
    <property type="match status" value="1"/>
</dbReference>
<evidence type="ECO:0000256" key="3">
    <source>
        <dbReference type="RuleBase" id="RU004508"/>
    </source>
</evidence>
<dbReference type="GO" id="GO:0008483">
    <property type="term" value="F:transaminase activity"/>
    <property type="evidence" value="ECO:0007669"/>
    <property type="project" value="TreeGrafter"/>
</dbReference>
<dbReference type="GO" id="GO:0000271">
    <property type="term" value="P:polysaccharide biosynthetic process"/>
    <property type="evidence" value="ECO:0007669"/>
    <property type="project" value="TreeGrafter"/>
</dbReference>
<dbReference type="PIRSF" id="PIRSF000390">
    <property type="entry name" value="PLP_StrS"/>
    <property type="match status" value="1"/>
</dbReference>
<keyword evidence="2 3" id="KW-0663">Pyridoxal phosphate</keyword>
<dbReference type="InterPro" id="IPR015424">
    <property type="entry name" value="PyrdxlP-dep_Trfase"/>
</dbReference>
<sequence length="400" mass="45026">MSHKSQLASLGGKPVRRTLLPYGRQWIGLDDIRAVVVTLLSDFVTTGPAVDRFEHELARYTGAQYAVAFSSGTAALHAACVAAGIGEGDEVITTPITFAATANCIRYAGGTPVFADIDERTYNIDPDSVKRLITNRTKALIPVHYTGQPADMQAIMQLAKENGLIVIEDAAHAFGASYMGRRIGSGSASMTMFSFHPVKHITTGEGGVITTDDPELYEKLKEFRVHGITRNPSRMERPQGEWYYEMQSLGFNYRLTDVQAALGASQLKKAERFLRLRRRYRQMYDEAFMHAKGVTIPYESPECESSWHLYVLRLNRTELRAGREEIYHALRAENIAVNVHYVPVYLHPYYRDLGYRQGLCPIAERVHEDMITLPLFPRMTRRDVNDVITAVHKVLAYYSA</sequence>
<dbReference type="NCBIfam" id="TIGR03588">
    <property type="entry name" value="PseC"/>
    <property type="match status" value="1"/>
</dbReference>
<dbReference type="SUPFAM" id="SSF53383">
    <property type="entry name" value="PLP-dependent transferases"/>
    <property type="match status" value="1"/>
</dbReference>
<dbReference type="AlphaFoldDB" id="A0A7W5B326"/>
<gene>
    <name evidence="4" type="ORF">FHS18_005424</name>
</gene>
<dbReference type="GO" id="GO:0030170">
    <property type="term" value="F:pyridoxal phosphate binding"/>
    <property type="evidence" value="ECO:0007669"/>
    <property type="project" value="TreeGrafter"/>
</dbReference>
<dbReference type="Gene3D" id="3.90.1150.10">
    <property type="entry name" value="Aspartate Aminotransferase, domain 1"/>
    <property type="match status" value="1"/>
</dbReference>
<organism evidence="4 5">
    <name type="scientific">Paenibacillus phyllosphaerae</name>
    <dbReference type="NCBI Taxonomy" id="274593"/>
    <lineage>
        <taxon>Bacteria</taxon>
        <taxon>Bacillati</taxon>
        <taxon>Bacillota</taxon>
        <taxon>Bacilli</taxon>
        <taxon>Bacillales</taxon>
        <taxon>Paenibacillaceae</taxon>
        <taxon>Paenibacillus</taxon>
    </lineage>
</organism>
<evidence type="ECO:0000313" key="5">
    <source>
        <dbReference type="Proteomes" id="UP000570361"/>
    </source>
</evidence>
<name>A0A7W5B326_9BACL</name>
<dbReference type="InterPro" id="IPR015422">
    <property type="entry name" value="PyrdxlP-dep_Trfase_small"/>
</dbReference>
<evidence type="ECO:0000313" key="4">
    <source>
        <dbReference type="EMBL" id="MBB3113312.1"/>
    </source>
</evidence>
<dbReference type="Proteomes" id="UP000570361">
    <property type="component" value="Unassembled WGS sequence"/>
</dbReference>
<dbReference type="InterPro" id="IPR020026">
    <property type="entry name" value="PseC"/>
</dbReference>
<dbReference type="RefSeq" id="WP_183603408.1">
    <property type="nucleotide sequence ID" value="NZ_JACHXK010000018.1"/>
</dbReference>
<keyword evidence="5" id="KW-1185">Reference proteome</keyword>